<evidence type="ECO:0000256" key="8">
    <source>
        <dbReference type="ARBA" id="ARBA00022889"/>
    </source>
</evidence>
<dbReference type="OMA" id="CRITHET"/>
<feature type="region of interest" description="Disordered" evidence="16">
    <location>
        <begin position="550"/>
        <end position="578"/>
    </location>
</feature>
<evidence type="ECO:0000256" key="17">
    <source>
        <dbReference type="SAM" id="Phobius"/>
    </source>
</evidence>
<protein>
    <submittedName>
        <fullName evidence="19">Activated leukocyte cell adhesion molecule b</fullName>
    </submittedName>
</protein>
<reference evidence="19" key="3">
    <citation type="submission" date="2025-09" db="UniProtKB">
        <authorList>
            <consortium name="Ensembl"/>
        </authorList>
    </citation>
    <scope>IDENTIFICATION</scope>
</reference>
<evidence type="ECO:0000256" key="15">
    <source>
        <dbReference type="ARBA" id="ARBA00023319"/>
    </source>
</evidence>
<name>W5MD32_LEPOC</name>
<dbReference type="CDD" id="cd00098">
    <property type="entry name" value="IgC1"/>
    <property type="match status" value="1"/>
</dbReference>
<dbReference type="GO" id="GO:0002250">
    <property type="term" value="P:adaptive immune response"/>
    <property type="evidence" value="ECO:0007669"/>
    <property type="project" value="UniProtKB-KW"/>
</dbReference>
<feature type="domain" description="Ig-like" evidence="18">
    <location>
        <begin position="15"/>
        <end position="137"/>
    </location>
</feature>
<dbReference type="InterPro" id="IPR036179">
    <property type="entry name" value="Ig-like_dom_sf"/>
</dbReference>
<dbReference type="InterPro" id="IPR007110">
    <property type="entry name" value="Ig-like_dom"/>
</dbReference>
<evidence type="ECO:0000259" key="18">
    <source>
        <dbReference type="PROSITE" id="PS50835"/>
    </source>
</evidence>
<dbReference type="GO" id="GO:0030425">
    <property type="term" value="C:dendrite"/>
    <property type="evidence" value="ECO:0007669"/>
    <property type="project" value="UniProtKB-SubCell"/>
</dbReference>
<dbReference type="Pfam" id="PF07686">
    <property type="entry name" value="V-set"/>
    <property type="match status" value="1"/>
</dbReference>
<keyword evidence="9 17" id="KW-1133">Transmembrane helix</keyword>
<keyword evidence="5 17" id="KW-0812">Transmembrane</keyword>
<feature type="domain" description="Ig-like" evidence="18">
    <location>
        <begin position="351"/>
        <end position="410"/>
    </location>
</feature>
<evidence type="ECO:0000256" key="5">
    <source>
        <dbReference type="ARBA" id="ARBA00022692"/>
    </source>
</evidence>
<evidence type="ECO:0000256" key="2">
    <source>
        <dbReference type="ARBA" id="ARBA00004279"/>
    </source>
</evidence>
<keyword evidence="4" id="KW-1003">Cell membrane</keyword>
<dbReference type="InterPro" id="IPR003599">
    <property type="entry name" value="Ig_sub"/>
</dbReference>
<dbReference type="SUPFAM" id="SSF48726">
    <property type="entry name" value="Immunoglobulin"/>
    <property type="match status" value="4"/>
</dbReference>
<keyword evidence="13" id="KW-0325">Glycoprotein</keyword>
<comment type="subcellular location">
    <subcellularLocation>
        <location evidence="1">Cell membrane</location>
        <topology evidence="1">Single-pass type I membrane protein</topology>
    </subcellularLocation>
    <subcellularLocation>
        <location evidence="3">Cell projection</location>
        <location evidence="3">Axon</location>
    </subcellularLocation>
    <subcellularLocation>
        <location evidence="2">Cell projection</location>
        <location evidence="2">Dendrite</location>
    </subcellularLocation>
</comment>
<dbReference type="Gene3D" id="2.60.40.10">
    <property type="entry name" value="Immunoglobulins"/>
    <property type="match status" value="4"/>
</dbReference>
<dbReference type="GeneTree" id="ENSGT00940000156881"/>
<proteinExistence type="predicted"/>
<keyword evidence="11 17" id="KW-0472">Membrane</keyword>
<evidence type="ECO:0000256" key="10">
    <source>
        <dbReference type="ARBA" id="ARBA00023130"/>
    </source>
</evidence>
<evidence type="ECO:0000256" key="1">
    <source>
        <dbReference type="ARBA" id="ARBA00004251"/>
    </source>
</evidence>
<dbReference type="Pfam" id="PF07679">
    <property type="entry name" value="I-set"/>
    <property type="match status" value="1"/>
</dbReference>
<dbReference type="InterPro" id="IPR013162">
    <property type="entry name" value="CD80_C2-set"/>
</dbReference>
<dbReference type="InParanoid" id="W5MD32"/>
<dbReference type="Ensembl" id="ENSLOCT00000006299.1">
    <property type="protein sequence ID" value="ENSLOCP00000006291.1"/>
    <property type="gene ID" value="ENSLOCG00000005203.1"/>
</dbReference>
<dbReference type="GO" id="GO:0050839">
    <property type="term" value="F:cell adhesion molecule binding"/>
    <property type="evidence" value="ECO:0000318"/>
    <property type="project" value="GO_Central"/>
</dbReference>
<dbReference type="InterPro" id="IPR013783">
    <property type="entry name" value="Ig-like_fold"/>
</dbReference>
<keyword evidence="10" id="KW-1064">Adaptive immunity</keyword>
<dbReference type="GO" id="GO:0098609">
    <property type="term" value="P:cell-cell adhesion"/>
    <property type="evidence" value="ECO:0000318"/>
    <property type="project" value="GO_Central"/>
</dbReference>
<dbReference type="PANTHER" id="PTHR11973">
    <property type="entry name" value="CELL SURFACE GLYCOPROTEIN MUC18-RELATED"/>
    <property type="match status" value="1"/>
</dbReference>
<evidence type="ECO:0000256" key="11">
    <source>
        <dbReference type="ARBA" id="ARBA00023136"/>
    </source>
</evidence>
<sequence length="578" mass="63378">LPLSLLCMKSNCPAPQSWFQVTISFSFFISGCSSDKVTALYGETIEVPCSIASPKPKDLMFVKWKFETQDAGEGDLLTKQEQKDGVKILAKDEYKDRVNVTENFSLRITKATLQDEKTFTCLVVTMNDAKEHSTSVRVYKLPSKPQIKEKAKQLENGKLTLVGDCVTEAGNPAGNITWSKNGSPLVSDGKLIVITNDVTVDPTTGLSSTSSKLKYTASKSDVGAQFTCSVQHSLGPDQVSSAETFVIHYPSEKVNIEVLSKGPFKEGDNVTLKCSADGNPPPSSYSFYVKGKKETVQNSNTYTVTSVRRDDSGEYKCSLVDDDKLLDSANITVHYMDASLSPTGKITRMLGESVNVTLVKQSSTEVKVSWMKDSVKIAEPKLNSLKIQDAGSYVCEVSAPSLQGVKKTFTFDLTVEAKPYIYKLNKLVAKDGQQKVLTCEAEGSPKPTVRWNVNATSENERYVNGRIVHTITMFPLGNVTVTCTVSNKLGKDERSINVSSLINDDEEEKSDMSEDTNDQAKLIVGIVVGLILAALVVGLVYWLYMKKSKQGSWKTGEKEAGTSEESKKLEENNHKVEV</sequence>
<dbReference type="FunCoup" id="W5MD32">
    <property type="interactions" value="584"/>
</dbReference>
<evidence type="ECO:0000256" key="6">
    <source>
        <dbReference type="ARBA" id="ARBA00022737"/>
    </source>
</evidence>
<dbReference type="PANTHER" id="PTHR11973:SF2">
    <property type="entry name" value="CD166 ANTIGEN"/>
    <property type="match status" value="1"/>
</dbReference>
<keyword evidence="6" id="KW-0677">Repeat</keyword>
<dbReference type="AlphaFoldDB" id="W5MD32"/>
<evidence type="ECO:0000256" key="7">
    <source>
        <dbReference type="ARBA" id="ARBA00022859"/>
    </source>
</evidence>
<keyword evidence="7" id="KW-0391">Immunity</keyword>
<organism evidence="19 20">
    <name type="scientific">Lepisosteus oculatus</name>
    <name type="common">Spotted gar</name>
    <dbReference type="NCBI Taxonomy" id="7918"/>
    <lineage>
        <taxon>Eukaryota</taxon>
        <taxon>Metazoa</taxon>
        <taxon>Chordata</taxon>
        <taxon>Craniata</taxon>
        <taxon>Vertebrata</taxon>
        <taxon>Euteleostomi</taxon>
        <taxon>Actinopterygii</taxon>
        <taxon>Neopterygii</taxon>
        <taxon>Holostei</taxon>
        <taxon>Semionotiformes</taxon>
        <taxon>Lepisosteidae</taxon>
        <taxon>Lepisosteus</taxon>
    </lineage>
</organism>
<evidence type="ECO:0000256" key="3">
    <source>
        <dbReference type="ARBA" id="ARBA00004489"/>
    </source>
</evidence>
<keyword evidence="8" id="KW-0130">Cell adhesion</keyword>
<dbReference type="EMBL" id="AHAT01003104">
    <property type="status" value="NOT_ANNOTATED_CDS"/>
    <property type="molecule type" value="Genomic_DNA"/>
</dbReference>
<feature type="domain" description="Ig-like" evidence="18">
    <location>
        <begin position="250"/>
        <end position="332"/>
    </location>
</feature>
<dbReference type="InterPro" id="IPR051116">
    <property type="entry name" value="Surface_Rcpt/Adhesion_Mol"/>
</dbReference>
<keyword evidence="20" id="KW-1185">Reference proteome</keyword>
<keyword evidence="15" id="KW-0393">Immunoglobulin domain</keyword>
<dbReference type="SMART" id="SM00408">
    <property type="entry name" value="IGc2"/>
    <property type="match status" value="3"/>
</dbReference>
<accession>W5MD32</accession>
<dbReference type="SMART" id="SM00406">
    <property type="entry name" value="IGv"/>
    <property type="match status" value="2"/>
</dbReference>
<keyword evidence="14" id="KW-0966">Cell projection</keyword>
<dbReference type="SMART" id="SM00409">
    <property type="entry name" value="IG"/>
    <property type="match status" value="4"/>
</dbReference>
<dbReference type="eggNOG" id="ENOG502RMQM">
    <property type="taxonomic scope" value="Eukaryota"/>
</dbReference>
<evidence type="ECO:0000256" key="13">
    <source>
        <dbReference type="ARBA" id="ARBA00023180"/>
    </source>
</evidence>
<reference evidence="20" key="1">
    <citation type="submission" date="2011-12" db="EMBL/GenBank/DDBJ databases">
        <title>The Draft Genome of Lepisosteus oculatus.</title>
        <authorList>
            <consortium name="The Broad Institute Genome Assembly &amp; Analysis Group"/>
            <consortium name="Computational R&amp;D Group"/>
            <consortium name="and Sequencing Platform"/>
            <person name="Di Palma F."/>
            <person name="Alfoldi J."/>
            <person name="Johnson J."/>
            <person name="Berlin A."/>
            <person name="Gnerre S."/>
            <person name="Jaffe D."/>
            <person name="MacCallum I."/>
            <person name="Young S."/>
            <person name="Walker B.J."/>
            <person name="Lander E.S."/>
            <person name="Lindblad-Toh K."/>
        </authorList>
    </citation>
    <scope>NUCLEOTIDE SEQUENCE [LARGE SCALE GENOMIC DNA]</scope>
</reference>
<dbReference type="PROSITE" id="PS00290">
    <property type="entry name" value="IG_MHC"/>
    <property type="match status" value="1"/>
</dbReference>
<evidence type="ECO:0000313" key="20">
    <source>
        <dbReference type="Proteomes" id="UP000018468"/>
    </source>
</evidence>
<dbReference type="GO" id="GO:0005886">
    <property type="term" value="C:plasma membrane"/>
    <property type="evidence" value="ECO:0000318"/>
    <property type="project" value="GO_Central"/>
</dbReference>
<evidence type="ECO:0000256" key="9">
    <source>
        <dbReference type="ARBA" id="ARBA00022989"/>
    </source>
</evidence>
<dbReference type="PROSITE" id="PS50835">
    <property type="entry name" value="IG_LIKE"/>
    <property type="match status" value="5"/>
</dbReference>
<dbReference type="Pfam" id="PF08205">
    <property type="entry name" value="C2-set_2"/>
    <property type="match status" value="1"/>
</dbReference>
<keyword evidence="12" id="KW-1015">Disulfide bond</keyword>
<reference evidence="19" key="2">
    <citation type="submission" date="2025-08" db="UniProtKB">
        <authorList>
            <consortium name="Ensembl"/>
        </authorList>
    </citation>
    <scope>IDENTIFICATION</scope>
</reference>
<dbReference type="Pfam" id="PF13927">
    <property type="entry name" value="Ig_3"/>
    <property type="match status" value="1"/>
</dbReference>
<dbReference type="GO" id="GO:0005911">
    <property type="term" value="C:cell-cell junction"/>
    <property type="evidence" value="ECO:0000318"/>
    <property type="project" value="GO_Central"/>
</dbReference>
<evidence type="ECO:0000313" key="19">
    <source>
        <dbReference type="Ensembl" id="ENSLOCP00000006291.1"/>
    </source>
</evidence>
<feature type="domain" description="Ig-like" evidence="18">
    <location>
        <begin position="145"/>
        <end position="246"/>
    </location>
</feature>
<feature type="compositionally biased region" description="Basic and acidic residues" evidence="16">
    <location>
        <begin position="555"/>
        <end position="578"/>
    </location>
</feature>
<dbReference type="Bgee" id="ENSLOCG00000005203">
    <property type="expression patterns" value="Expressed in heart and 13 other cell types or tissues"/>
</dbReference>
<evidence type="ECO:0000256" key="4">
    <source>
        <dbReference type="ARBA" id="ARBA00022475"/>
    </source>
</evidence>
<dbReference type="InterPro" id="IPR003006">
    <property type="entry name" value="Ig/MHC_CS"/>
</dbReference>
<dbReference type="GO" id="GO:0030424">
    <property type="term" value="C:axon"/>
    <property type="evidence" value="ECO:0007669"/>
    <property type="project" value="UniProtKB-SubCell"/>
</dbReference>
<feature type="domain" description="Ig-like" evidence="18">
    <location>
        <begin position="419"/>
        <end position="499"/>
    </location>
</feature>
<evidence type="ECO:0000256" key="12">
    <source>
        <dbReference type="ARBA" id="ARBA00023157"/>
    </source>
</evidence>
<dbReference type="InterPro" id="IPR013098">
    <property type="entry name" value="Ig_I-set"/>
</dbReference>
<dbReference type="InterPro" id="IPR013106">
    <property type="entry name" value="Ig_V-set"/>
</dbReference>
<evidence type="ECO:0000256" key="14">
    <source>
        <dbReference type="ARBA" id="ARBA00023273"/>
    </source>
</evidence>
<dbReference type="Proteomes" id="UP000018468">
    <property type="component" value="Linkage group LG3"/>
</dbReference>
<evidence type="ECO:0000256" key="16">
    <source>
        <dbReference type="SAM" id="MobiDB-lite"/>
    </source>
</evidence>
<dbReference type="InterPro" id="IPR003598">
    <property type="entry name" value="Ig_sub2"/>
</dbReference>
<feature type="transmembrane region" description="Helical" evidence="17">
    <location>
        <begin position="522"/>
        <end position="544"/>
    </location>
</feature>